<feature type="domain" description="Homologous-pairing protein 2 winged helix" evidence="8">
    <location>
        <begin position="16"/>
        <end position="77"/>
    </location>
</feature>
<dbReference type="AlphaFoldDB" id="A0A427YHX4"/>
<dbReference type="GO" id="GO:0120231">
    <property type="term" value="C:DNA recombinase auxiliary factor complex"/>
    <property type="evidence" value="ECO:0007669"/>
    <property type="project" value="TreeGrafter"/>
</dbReference>
<dbReference type="PANTHER" id="PTHR15938">
    <property type="entry name" value="TBP-1 INTERACTING PROTEIN"/>
    <property type="match status" value="1"/>
</dbReference>
<dbReference type="InterPro" id="IPR036388">
    <property type="entry name" value="WH-like_DNA-bd_sf"/>
</dbReference>
<evidence type="ECO:0000256" key="5">
    <source>
        <dbReference type="ARBA" id="ARBA00023254"/>
    </source>
</evidence>
<keyword evidence="3" id="KW-0233">DNA recombination</keyword>
<keyword evidence="4" id="KW-0539">Nucleus</keyword>
<organism evidence="9 10">
    <name type="scientific">Saitozyma podzolica</name>
    <dbReference type="NCBI Taxonomy" id="1890683"/>
    <lineage>
        <taxon>Eukaryota</taxon>
        <taxon>Fungi</taxon>
        <taxon>Dikarya</taxon>
        <taxon>Basidiomycota</taxon>
        <taxon>Agaricomycotina</taxon>
        <taxon>Tremellomycetes</taxon>
        <taxon>Tremellales</taxon>
        <taxon>Trimorphomycetaceae</taxon>
        <taxon>Saitozyma</taxon>
    </lineage>
</organism>
<proteinExistence type="inferred from homology"/>
<dbReference type="Gene3D" id="1.10.10.10">
    <property type="entry name" value="Winged helix-like DNA-binding domain superfamily/Winged helix DNA-binding domain"/>
    <property type="match status" value="1"/>
</dbReference>
<keyword evidence="10" id="KW-1185">Reference proteome</keyword>
<feature type="compositionally biased region" description="Low complexity" evidence="7">
    <location>
        <begin position="232"/>
        <end position="259"/>
    </location>
</feature>
<feature type="compositionally biased region" description="Gly residues" evidence="7">
    <location>
        <begin position="218"/>
        <end position="231"/>
    </location>
</feature>
<feature type="coiled-coil region" evidence="6">
    <location>
        <begin position="89"/>
        <end position="116"/>
    </location>
</feature>
<dbReference type="GO" id="GO:0010774">
    <property type="term" value="P:meiotic strand invasion involved in reciprocal meiotic recombination"/>
    <property type="evidence" value="ECO:0007669"/>
    <property type="project" value="TreeGrafter"/>
</dbReference>
<dbReference type="GO" id="GO:0003690">
    <property type="term" value="F:double-stranded DNA binding"/>
    <property type="evidence" value="ECO:0007669"/>
    <property type="project" value="TreeGrafter"/>
</dbReference>
<name>A0A427YHX4_9TREE</name>
<evidence type="ECO:0000256" key="2">
    <source>
        <dbReference type="ARBA" id="ARBA00007922"/>
    </source>
</evidence>
<feature type="region of interest" description="Disordered" evidence="7">
    <location>
        <begin position="211"/>
        <end position="268"/>
    </location>
</feature>
<comment type="similarity">
    <text evidence="2">Belongs to the HOP2 family.</text>
</comment>
<dbReference type="GO" id="GO:0000709">
    <property type="term" value="P:meiotic joint molecule formation"/>
    <property type="evidence" value="ECO:0007669"/>
    <property type="project" value="TreeGrafter"/>
</dbReference>
<dbReference type="PANTHER" id="PTHR15938:SF0">
    <property type="entry name" value="HOMOLOGOUS-PAIRING PROTEIN 2 HOMOLOG"/>
    <property type="match status" value="1"/>
</dbReference>
<evidence type="ECO:0000256" key="4">
    <source>
        <dbReference type="ARBA" id="ARBA00023242"/>
    </source>
</evidence>
<dbReference type="STRING" id="1890683.A0A427YHX4"/>
<accession>A0A427YHX4</accession>
<gene>
    <name evidence="9" type="ORF">EHS25_001283</name>
</gene>
<comment type="subcellular location">
    <subcellularLocation>
        <location evidence="1">Nucleus</location>
    </subcellularLocation>
</comment>
<evidence type="ECO:0000256" key="7">
    <source>
        <dbReference type="SAM" id="MobiDB-lite"/>
    </source>
</evidence>
<reference evidence="9 10" key="1">
    <citation type="submission" date="2018-11" db="EMBL/GenBank/DDBJ databases">
        <title>Genome sequence of Saitozyma podzolica DSM 27192.</title>
        <authorList>
            <person name="Aliyu H."/>
            <person name="Gorte O."/>
            <person name="Ochsenreither K."/>
        </authorList>
    </citation>
    <scope>NUCLEOTIDE SEQUENCE [LARGE SCALE GENOMIC DNA]</scope>
    <source>
        <strain evidence="9 10">DSM 27192</strain>
    </source>
</reference>
<keyword evidence="6" id="KW-0175">Coiled coil</keyword>
<dbReference type="GO" id="GO:0007129">
    <property type="term" value="P:homologous chromosome pairing at meiosis"/>
    <property type="evidence" value="ECO:0007669"/>
    <property type="project" value="TreeGrafter"/>
</dbReference>
<keyword evidence="5" id="KW-0469">Meiosis</keyword>
<evidence type="ECO:0000256" key="3">
    <source>
        <dbReference type="ARBA" id="ARBA00023172"/>
    </source>
</evidence>
<dbReference type="EMBL" id="RSCD01000010">
    <property type="protein sequence ID" value="RSH90678.1"/>
    <property type="molecule type" value="Genomic_DNA"/>
</dbReference>
<dbReference type="GO" id="GO:0120230">
    <property type="term" value="F:recombinase activator activity"/>
    <property type="evidence" value="ECO:0007669"/>
    <property type="project" value="TreeGrafter"/>
</dbReference>
<sequence length="268" mass="29118">MPPKKDTKEKQVKGDEAEEMVLQYLKSVNRPYASTDVSANLKNKVPKAAAQKVMQSLADKGTLTLKPYGKQTIFVYNQSLLPVLSPEEMKTLDEELKEIQAEVEEKKRELRSLEKATIRLLEPFRAAGGEAAEPMSPEEIKGIDEGFAKWRKAWVDRRKVYKELLGMLADGGMTTDASFEEEQGIVPDDDECKAIESGEFCQPKPVRRAAAPARAAGAGLGARAGAGGMAGVSGAKSSVAKRSMSGGESQSMSQESVEVVPKKKKAKK</sequence>
<dbReference type="InterPro" id="IPR010776">
    <property type="entry name" value="Hop2_WH_dom"/>
</dbReference>
<evidence type="ECO:0000256" key="6">
    <source>
        <dbReference type="SAM" id="Coils"/>
    </source>
</evidence>
<dbReference type="OrthoDB" id="272266at2759"/>
<evidence type="ECO:0000259" key="8">
    <source>
        <dbReference type="Pfam" id="PF07106"/>
    </source>
</evidence>
<evidence type="ECO:0000313" key="10">
    <source>
        <dbReference type="Proteomes" id="UP000279259"/>
    </source>
</evidence>
<comment type="caution">
    <text evidence="9">The sequence shown here is derived from an EMBL/GenBank/DDBJ whole genome shotgun (WGS) entry which is preliminary data.</text>
</comment>
<dbReference type="Pfam" id="PF07106">
    <property type="entry name" value="WHD_TBPIP"/>
    <property type="match status" value="1"/>
</dbReference>
<dbReference type="GO" id="GO:0000794">
    <property type="term" value="C:condensed nuclear chromosome"/>
    <property type="evidence" value="ECO:0007669"/>
    <property type="project" value="TreeGrafter"/>
</dbReference>
<evidence type="ECO:0000313" key="9">
    <source>
        <dbReference type="EMBL" id="RSH90678.1"/>
    </source>
</evidence>
<evidence type="ECO:0000256" key="1">
    <source>
        <dbReference type="ARBA" id="ARBA00004123"/>
    </source>
</evidence>
<dbReference type="Proteomes" id="UP000279259">
    <property type="component" value="Unassembled WGS sequence"/>
</dbReference>
<protein>
    <recommendedName>
        <fullName evidence="8">Homologous-pairing protein 2 winged helix domain-containing protein</fullName>
    </recommendedName>
</protein>